<dbReference type="InterPro" id="IPR014729">
    <property type="entry name" value="Rossmann-like_a/b/a_fold"/>
</dbReference>
<evidence type="ECO:0000256" key="5">
    <source>
        <dbReference type="ARBA" id="ARBA00022749"/>
    </source>
</evidence>
<evidence type="ECO:0000256" key="8">
    <source>
        <dbReference type="ARBA" id="ARBA00022962"/>
    </source>
</evidence>
<protein>
    <recommendedName>
        <fullName evidence="9">GMP synthase [glutamine-hydrolyzing]</fullName>
        <ecNumber evidence="9">6.3.5.2</ecNumber>
    </recommendedName>
    <alternativeName>
        <fullName evidence="9">GMP synthetase</fullName>
    </alternativeName>
    <alternativeName>
        <fullName evidence="9">Glutamine amidotransferase</fullName>
    </alternativeName>
</protein>
<evidence type="ECO:0000256" key="10">
    <source>
        <dbReference type="PROSITE-ProRule" id="PRU00886"/>
    </source>
</evidence>
<keyword evidence="4 9" id="KW-0547">Nucleotide-binding</keyword>
<evidence type="ECO:0000313" key="13">
    <source>
        <dbReference type="Proteomes" id="UP000195514"/>
    </source>
</evidence>
<dbReference type="KEGG" id="abat:CFX1CAM_0443"/>
<dbReference type="GO" id="GO:0005829">
    <property type="term" value="C:cytosol"/>
    <property type="evidence" value="ECO:0007669"/>
    <property type="project" value="TreeGrafter"/>
</dbReference>
<dbReference type="FunFam" id="3.30.300.10:FF:000002">
    <property type="entry name" value="GMP synthase [glutamine-hydrolyzing]"/>
    <property type="match status" value="1"/>
</dbReference>
<comment type="caution">
    <text evidence="9">Lacks conserved residue(s) required for the propagation of feature annotation.</text>
</comment>
<dbReference type="Gene3D" id="3.30.300.10">
    <property type="match status" value="1"/>
</dbReference>
<dbReference type="Gene3D" id="3.40.50.880">
    <property type="match status" value="1"/>
</dbReference>
<evidence type="ECO:0000256" key="3">
    <source>
        <dbReference type="ARBA" id="ARBA00022598"/>
    </source>
</evidence>
<dbReference type="SUPFAM" id="SSF54810">
    <property type="entry name" value="GMP synthetase C-terminal dimerisation domain"/>
    <property type="match status" value="1"/>
</dbReference>
<comment type="subunit">
    <text evidence="9">Homodimer.</text>
</comment>
<dbReference type="InterPro" id="IPR025777">
    <property type="entry name" value="GMPS_ATP_PPase_dom"/>
</dbReference>
<proteinExistence type="inferred from homology"/>
<feature type="active site" evidence="9">
    <location>
        <position position="169"/>
    </location>
</feature>
<dbReference type="Gene3D" id="3.40.50.620">
    <property type="entry name" value="HUPs"/>
    <property type="match status" value="1"/>
</dbReference>
<keyword evidence="6 9" id="KW-0658">Purine biosynthesis</keyword>
<dbReference type="RefSeq" id="WP_087861437.1">
    <property type="nucleotide sequence ID" value="NZ_LT859958.1"/>
</dbReference>
<dbReference type="PANTHER" id="PTHR11922">
    <property type="entry name" value="GMP SYNTHASE-RELATED"/>
    <property type="match status" value="1"/>
</dbReference>
<dbReference type="EMBL" id="LT859958">
    <property type="protein sequence ID" value="SMX53509.1"/>
    <property type="molecule type" value="Genomic_DNA"/>
</dbReference>
<dbReference type="FunFam" id="3.40.50.620:FF:000001">
    <property type="entry name" value="GMP synthase [glutamine-hydrolyzing]"/>
    <property type="match status" value="1"/>
</dbReference>
<dbReference type="PROSITE" id="PS51273">
    <property type="entry name" value="GATASE_TYPE_1"/>
    <property type="match status" value="1"/>
</dbReference>
<keyword evidence="7 9" id="KW-0067">ATP-binding</keyword>
<dbReference type="NCBIfam" id="TIGR00884">
    <property type="entry name" value="guaA_Cterm"/>
    <property type="match status" value="1"/>
</dbReference>
<feature type="active site" evidence="9">
    <location>
        <position position="167"/>
    </location>
</feature>
<comment type="function">
    <text evidence="1 9">Catalyzes the synthesis of GMP from XMP.</text>
</comment>
<evidence type="ECO:0000256" key="7">
    <source>
        <dbReference type="ARBA" id="ARBA00022840"/>
    </source>
</evidence>
<dbReference type="Proteomes" id="UP000195514">
    <property type="component" value="Chromosome I"/>
</dbReference>
<comment type="pathway">
    <text evidence="2 9">Purine metabolism; GMP biosynthesis; GMP from XMP (L-Gln route): step 1/1.</text>
</comment>
<dbReference type="EC" id="6.3.5.2" evidence="9"/>
<keyword evidence="5 9" id="KW-0332">GMP biosynthesis</keyword>
<gene>
    <name evidence="9 12" type="primary">guaA</name>
    <name evidence="12" type="ORF">CFX1CAM_0443</name>
</gene>
<name>A0A1Y6K4J4_9CHLR</name>
<dbReference type="GO" id="GO:0003921">
    <property type="term" value="F:GMP synthase activity"/>
    <property type="evidence" value="ECO:0007669"/>
    <property type="project" value="InterPro"/>
</dbReference>
<dbReference type="UniPathway" id="UPA00189">
    <property type="reaction ID" value="UER00296"/>
</dbReference>
<sequence length="515" mass="56097">MVETIVILDFGSPYSPLIARRVRESQVYAELLSWDTPEKAVMALNPKGFILSGNLRSALEPGAPALPGYAIQSRRPILGIGSGMSALVLALGGKVTFTATPKYDLHQLSILRSSRILQTGDDPQVWMSCADRVDAVPEGWQILASAADCPIAALGDGERAYYGLQFHPELEFTPAGGQIIARFVRDVCQCSGDWTVQAIIDHAIRQVRSQVGDARVLSTVSGGVDSSVATALVGRAVGDQLSAVYVDTGLMRKDETQWVRKAFQDRLGANLHCVDAAETFFSNLQGITDPEAKRRVIGETFIRVFEATTHNLGDLRFLVQGTIYPDVIESRNLQQGDARPIKTHHNVGGLPEAMDFELVEPLQNLFKDEVRLVGEALGLPSELVWRQPFPGPGLAVRCLGEVTPGRVEKLRQADAIFTEELSQAGLLSHQEGGISQAFSVLLPLKTVGVKDGQRTYDELIALRAVTTTDFMTADWAHFPGDLLTRVSKRITSEVAGVNRVVYDITGKPPGTIEWE</sequence>
<evidence type="ECO:0000256" key="2">
    <source>
        <dbReference type="ARBA" id="ARBA00005153"/>
    </source>
</evidence>
<dbReference type="GO" id="GO:0005524">
    <property type="term" value="F:ATP binding"/>
    <property type="evidence" value="ECO:0007669"/>
    <property type="project" value="UniProtKB-UniRule"/>
</dbReference>
<keyword evidence="8 9" id="KW-0315">Glutamine amidotransferase</keyword>
<evidence type="ECO:0000256" key="4">
    <source>
        <dbReference type="ARBA" id="ARBA00022741"/>
    </source>
</evidence>
<dbReference type="InterPro" id="IPR001674">
    <property type="entry name" value="GMP_synth_C"/>
</dbReference>
<dbReference type="OrthoDB" id="9802219at2"/>
<evidence type="ECO:0000256" key="1">
    <source>
        <dbReference type="ARBA" id="ARBA00002332"/>
    </source>
</evidence>
<dbReference type="SUPFAM" id="SSF52402">
    <property type="entry name" value="Adenine nucleotide alpha hydrolases-like"/>
    <property type="match status" value="1"/>
</dbReference>
<dbReference type="InterPro" id="IPR029062">
    <property type="entry name" value="Class_I_gatase-like"/>
</dbReference>
<evidence type="ECO:0000256" key="6">
    <source>
        <dbReference type="ARBA" id="ARBA00022755"/>
    </source>
</evidence>
<feature type="domain" description="GMPS ATP-PPase" evidence="11">
    <location>
        <begin position="194"/>
        <end position="386"/>
    </location>
</feature>
<dbReference type="NCBIfam" id="NF000848">
    <property type="entry name" value="PRK00074.1"/>
    <property type="match status" value="1"/>
</dbReference>
<feature type="binding site" evidence="10">
    <location>
        <begin position="221"/>
        <end position="227"/>
    </location>
    <ligand>
        <name>ATP</name>
        <dbReference type="ChEBI" id="CHEBI:30616"/>
    </ligand>
</feature>
<dbReference type="Pfam" id="PF00958">
    <property type="entry name" value="GMP_synt_C"/>
    <property type="match status" value="1"/>
</dbReference>
<dbReference type="HAMAP" id="MF_00344">
    <property type="entry name" value="GMP_synthase"/>
    <property type="match status" value="1"/>
</dbReference>
<comment type="catalytic activity">
    <reaction evidence="9">
        <text>XMP + L-glutamine + ATP + H2O = GMP + L-glutamate + AMP + diphosphate + 2 H(+)</text>
        <dbReference type="Rhea" id="RHEA:11680"/>
        <dbReference type="ChEBI" id="CHEBI:15377"/>
        <dbReference type="ChEBI" id="CHEBI:15378"/>
        <dbReference type="ChEBI" id="CHEBI:29985"/>
        <dbReference type="ChEBI" id="CHEBI:30616"/>
        <dbReference type="ChEBI" id="CHEBI:33019"/>
        <dbReference type="ChEBI" id="CHEBI:57464"/>
        <dbReference type="ChEBI" id="CHEBI:58115"/>
        <dbReference type="ChEBI" id="CHEBI:58359"/>
        <dbReference type="ChEBI" id="CHEBI:456215"/>
        <dbReference type="EC" id="6.3.5.2"/>
    </reaction>
</comment>
<evidence type="ECO:0000259" key="11">
    <source>
        <dbReference type="PROSITE" id="PS51553"/>
    </source>
</evidence>
<dbReference type="PANTHER" id="PTHR11922:SF2">
    <property type="entry name" value="GMP SYNTHASE [GLUTAMINE-HYDROLYZING]"/>
    <property type="match status" value="1"/>
</dbReference>
<keyword evidence="3 9" id="KW-0436">Ligase</keyword>
<dbReference type="Pfam" id="PF00117">
    <property type="entry name" value="GATase"/>
    <property type="match status" value="1"/>
</dbReference>
<dbReference type="InterPro" id="IPR022955">
    <property type="entry name" value="GMP_synthase"/>
</dbReference>
<dbReference type="SUPFAM" id="SSF52317">
    <property type="entry name" value="Class I glutamine amidotransferase-like"/>
    <property type="match status" value="1"/>
</dbReference>
<accession>A0A1Y6K4J4</accession>
<reference evidence="13" key="1">
    <citation type="submission" date="2017-05" db="EMBL/GenBank/DDBJ databases">
        <authorList>
            <person name="Kirkegaard R."/>
            <person name="Mcilroy J S."/>
        </authorList>
    </citation>
    <scope>NUCLEOTIDE SEQUENCE [LARGE SCALE GENOMIC DNA]</scope>
</reference>
<evidence type="ECO:0000256" key="9">
    <source>
        <dbReference type="HAMAP-Rule" id="MF_00344"/>
    </source>
</evidence>
<evidence type="ECO:0000313" key="12">
    <source>
        <dbReference type="EMBL" id="SMX53509.1"/>
    </source>
</evidence>
<keyword evidence="13" id="KW-1185">Reference proteome</keyword>
<dbReference type="PROSITE" id="PS51553">
    <property type="entry name" value="GMPS_ATP_PPASE"/>
    <property type="match status" value="1"/>
</dbReference>
<organism evidence="12 13">
    <name type="scientific">Candidatus Brevifilum fermentans</name>
    <dbReference type="NCBI Taxonomy" id="1986204"/>
    <lineage>
        <taxon>Bacteria</taxon>
        <taxon>Bacillati</taxon>
        <taxon>Chloroflexota</taxon>
        <taxon>Anaerolineae</taxon>
        <taxon>Anaerolineales</taxon>
        <taxon>Anaerolineaceae</taxon>
        <taxon>Candidatus Brevifilum</taxon>
    </lineage>
</organism>
<dbReference type="CDD" id="cd01997">
    <property type="entry name" value="GMP_synthase_C"/>
    <property type="match status" value="1"/>
</dbReference>
<dbReference type="AlphaFoldDB" id="A0A1Y6K4J4"/>
<dbReference type="InterPro" id="IPR017926">
    <property type="entry name" value="GATASE"/>
</dbReference>